<dbReference type="InterPro" id="IPR050570">
    <property type="entry name" value="Cell_wall_metabolism_enzyme"/>
</dbReference>
<dbReference type="Proteomes" id="UP000095409">
    <property type="component" value="Unassembled WGS sequence"/>
</dbReference>
<dbReference type="Pfam" id="PF01551">
    <property type="entry name" value="Peptidase_M23"/>
    <property type="match status" value="1"/>
</dbReference>
<dbReference type="EC" id="3.4.24.75" evidence="2"/>
<keyword evidence="2" id="KW-0378">Hydrolase</keyword>
<dbReference type="CDD" id="cd12797">
    <property type="entry name" value="M23_peptidase"/>
    <property type="match status" value="1"/>
</dbReference>
<dbReference type="InterPro" id="IPR016047">
    <property type="entry name" value="M23ase_b-sheet_dom"/>
</dbReference>
<sequence>MTSMSRSSFFFVFFILILSNSILSYISFSRSTVSVLKKDCAASADFRQQDLSPELYRQLTESGLYPSDWCDLLTTTMLNSHFHPQHIFPDNTFYLLYKKDYYLQLKNYYEAIWGNLQYFPVASDDISYEDSWMDSRTYGGNRHHEGTDLFGPVSQSGYYPIVSITDGIVEQKGWLPLGGYRIGIRSDSGGYFYYAHLSSYEEDFTPGDRVQAGEILGFMGNTGYGQEGTSGRFPVHLHLGIYITTPEGQDISVNPYHVLQCLRKKIRKYTYY</sequence>
<dbReference type="Gene3D" id="2.70.70.10">
    <property type="entry name" value="Glucose Permease (Domain IIA)"/>
    <property type="match status" value="1"/>
</dbReference>
<evidence type="ECO:0000313" key="2">
    <source>
        <dbReference type="EMBL" id="CUO35322.1"/>
    </source>
</evidence>
<accession>A0A174EBU6</accession>
<dbReference type="SUPFAM" id="SSF51261">
    <property type="entry name" value="Duplicated hybrid motif"/>
    <property type="match status" value="1"/>
</dbReference>
<reference evidence="2 3" key="1">
    <citation type="submission" date="2015-09" db="EMBL/GenBank/DDBJ databases">
        <authorList>
            <consortium name="Pathogen Informatics"/>
        </authorList>
    </citation>
    <scope>NUCLEOTIDE SEQUENCE [LARGE SCALE GENOMIC DNA]</scope>
    <source>
        <strain evidence="2 3">2789STDY5608837</strain>
    </source>
</reference>
<gene>
    <name evidence="2" type="ORF">ERS852394_02005</name>
</gene>
<protein>
    <submittedName>
        <fullName evidence="2">Glycyl-glycine endopeptidase ALE-1</fullName>
        <ecNumber evidence="2">3.4.24.75</ecNumber>
    </submittedName>
</protein>
<name>A0A174EBU6_9FIRM</name>
<dbReference type="InterPro" id="IPR011055">
    <property type="entry name" value="Dup_hybrid_motif"/>
</dbReference>
<dbReference type="EMBL" id="CYZD01000009">
    <property type="protein sequence ID" value="CUO35322.1"/>
    <property type="molecule type" value="Genomic_DNA"/>
</dbReference>
<feature type="domain" description="M23ase beta-sheet core" evidence="1">
    <location>
        <begin position="143"/>
        <end position="243"/>
    </location>
</feature>
<organism evidence="2 3">
    <name type="scientific">Blautia obeum</name>
    <dbReference type="NCBI Taxonomy" id="40520"/>
    <lineage>
        <taxon>Bacteria</taxon>
        <taxon>Bacillati</taxon>
        <taxon>Bacillota</taxon>
        <taxon>Clostridia</taxon>
        <taxon>Lachnospirales</taxon>
        <taxon>Lachnospiraceae</taxon>
        <taxon>Blautia</taxon>
    </lineage>
</organism>
<dbReference type="PANTHER" id="PTHR21666">
    <property type="entry name" value="PEPTIDASE-RELATED"/>
    <property type="match status" value="1"/>
</dbReference>
<evidence type="ECO:0000259" key="1">
    <source>
        <dbReference type="Pfam" id="PF01551"/>
    </source>
</evidence>
<dbReference type="GO" id="GO:0004222">
    <property type="term" value="F:metalloendopeptidase activity"/>
    <property type="evidence" value="ECO:0007669"/>
    <property type="project" value="TreeGrafter"/>
</dbReference>
<dbReference type="PANTHER" id="PTHR21666:SF268">
    <property type="entry name" value="PEPTIDASE M23 DOMAIN-CONTAINING PROTEIN"/>
    <property type="match status" value="1"/>
</dbReference>
<proteinExistence type="predicted"/>
<dbReference type="AlphaFoldDB" id="A0A174EBU6"/>
<evidence type="ECO:0000313" key="3">
    <source>
        <dbReference type="Proteomes" id="UP000095409"/>
    </source>
</evidence>